<dbReference type="InterPro" id="IPR039247">
    <property type="entry name" value="KhpB"/>
</dbReference>
<evidence type="ECO:0000259" key="1">
    <source>
        <dbReference type="PROSITE" id="PS51061"/>
    </source>
</evidence>
<dbReference type="SMART" id="SM00393">
    <property type="entry name" value="R3H"/>
    <property type="match status" value="1"/>
</dbReference>
<dbReference type="Gene3D" id="3.30.1370.50">
    <property type="entry name" value="R3H-like domain"/>
    <property type="match status" value="1"/>
</dbReference>
<sequence>MEKKQVVQAETEALLKKIVSQYTLEVTEDTGAFQIVIKTEEAPSLIGRHGETVRSFQKILEVVLFQLFKEPVRILINVNDYREKQTERLNEMAREYAQKTLDSKTAGYINDLSSYERRIIHQLITTEYPDLTSYSVGEGRDRQLVVDLKENAPQK</sequence>
<name>A0A2M7BSE3_9BACT</name>
<dbReference type="InterPro" id="IPR036867">
    <property type="entry name" value="R3H_dom_sf"/>
</dbReference>
<dbReference type="PANTHER" id="PTHR35800:SF1">
    <property type="entry name" value="RNA-BINDING PROTEIN KHPB"/>
    <property type="match status" value="1"/>
</dbReference>
<dbReference type="SUPFAM" id="SSF82708">
    <property type="entry name" value="R3H domain"/>
    <property type="match status" value="1"/>
</dbReference>
<gene>
    <name evidence="2" type="ORF">COS52_02995</name>
</gene>
<dbReference type="InterPro" id="IPR001374">
    <property type="entry name" value="R3H_dom"/>
</dbReference>
<accession>A0A2M7BSE3</accession>
<dbReference type="InterPro" id="IPR015946">
    <property type="entry name" value="KH_dom-like_a/b"/>
</dbReference>
<dbReference type="AlphaFoldDB" id="A0A2M7BSE3"/>
<reference evidence="3" key="1">
    <citation type="submission" date="2017-09" db="EMBL/GenBank/DDBJ databases">
        <title>Depth-based differentiation of microbial function through sediment-hosted aquifers and enrichment of novel symbionts in the deep terrestrial subsurface.</title>
        <authorList>
            <person name="Probst A.J."/>
            <person name="Ladd B."/>
            <person name="Jarett J.K."/>
            <person name="Geller-Mcgrath D.E."/>
            <person name="Sieber C.M.K."/>
            <person name="Emerson J.B."/>
            <person name="Anantharaman K."/>
            <person name="Thomas B.C."/>
            <person name="Malmstrom R."/>
            <person name="Stieglmeier M."/>
            <person name="Klingl A."/>
            <person name="Woyke T."/>
            <person name="Ryan C.M."/>
            <person name="Banfield J.F."/>
        </authorList>
    </citation>
    <scope>NUCLEOTIDE SEQUENCE [LARGE SCALE GENOMIC DNA]</scope>
</reference>
<feature type="domain" description="R3H" evidence="1">
    <location>
        <begin position="83"/>
        <end position="150"/>
    </location>
</feature>
<dbReference type="Gene3D" id="3.30.300.20">
    <property type="match status" value="1"/>
</dbReference>
<dbReference type="GO" id="GO:0003723">
    <property type="term" value="F:RNA binding"/>
    <property type="evidence" value="ECO:0007669"/>
    <property type="project" value="InterPro"/>
</dbReference>
<dbReference type="Pfam" id="PF01424">
    <property type="entry name" value="R3H"/>
    <property type="match status" value="1"/>
</dbReference>
<dbReference type="PANTHER" id="PTHR35800">
    <property type="entry name" value="PROTEIN JAG"/>
    <property type="match status" value="1"/>
</dbReference>
<protein>
    <recommendedName>
        <fullName evidence="1">R3H domain-containing protein</fullName>
    </recommendedName>
</protein>
<evidence type="ECO:0000313" key="2">
    <source>
        <dbReference type="EMBL" id="PIV08380.1"/>
    </source>
</evidence>
<dbReference type="Proteomes" id="UP000230119">
    <property type="component" value="Unassembled WGS sequence"/>
</dbReference>
<comment type="caution">
    <text evidence="2">The sequence shown here is derived from an EMBL/GenBank/DDBJ whole genome shotgun (WGS) entry which is preliminary data.</text>
</comment>
<proteinExistence type="predicted"/>
<dbReference type="EMBL" id="PEVA01000130">
    <property type="protein sequence ID" value="PIV08380.1"/>
    <property type="molecule type" value="Genomic_DNA"/>
</dbReference>
<organism evidence="2 3">
    <name type="scientific">Candidatus Roizmanbacteria bacterium CG03_land_8_20_14_0_80_39_12</name>
    <dbReference type="NCBI Taxonomy" id="1974847"/>
    <lineage>
        <taxon>Bacteria</taxon>
        <taxon>Candidatus Roizmaniibacteriota</taxon>
    </lineage>
</organism>
<dbReference type="PROSITE" id="PS51061">
    <property type="entry name" value="R3H"/>
    <property type="match status" value="1"/>
</dbReference>
<evidence type="ECO:0000313" key="3">
    <source>
        <dbReference type="Proteomes" id="UP000230119"/>
    </source>
</evidence>